<reference evidence="2 3" key="1">
    <citation type="submission" date="2019-06" db="EMBL/GenBank/DDBJ databases">
        <title>Persicimonas caeni gen. nov., sp. nov., a predatory bacterium isolated from solar saltern.</title>
        <authorList>
            <person name="Wang S."/>
        </authorList>
    </citation>
    <scope>NUCLEOTIDE SEQUENCE [LARGE SCALE GENOMIC DNA]</scope>
    <source>
        <strain evidence="2 3">YN101</strain>
    </source>
</reference>
<dbReference type="OrthoDB" id="5496313at2"/>
<dbReference type="EMBL" id="CP041186">
    <property type="protein sequence ID" value="QDG49946.1"/>
    <property type="molecule type" value="Genomic_DNA"/>
</dbReference>
<sequence>MIDAVSETSRLLLVVLLAVGLSGCQTVRGMLKPYVCDCSTGVSNTTAQNCPAPTDADATGAASALAMSKDTAATAVELARAEARLAAETEKPSIRTLERRKRQEPQLDPLETINPIVSKASVDTTDASQTDRLQETFGVALPEADQAVVLTGNFSKQEGNELVVVRPGKHLSVYSAEERIARLDLAGEAAPKEFGEMGIDTTYATAQAVRMVEDGTLQVLMHWREQSEDGEISYKVGLYKVIGPFVGRLFERTLAVGKDDEDELVRRGAYEVLRGDSHRFLRWIPADDSGQLLTEQAVVLKWNRWEGVYRKPTIPPTAPKRDKLQSMAPAGTAAATVVQR</sequence>
<evidence type="ECO:0000313" key="2">
    <source>
        <dbReference type="EMBL" id="QDG49946.1"/>
    </source>
</evidence>
<dbReference type="Proteomes" id="UP000315995">
    <property type="component" value="Chromosome"/>
</dbReference>
<dbReference type="RefSeq" id="WP_141196443.1">
    <property type="nucleotide sequence ID" value="NZ_CP041186.1"/>
</dbReference>
<organism evidence="2 3">
    <name type="scientific">Persicimonas caeni</name>
    <dbReference type="NCBI Taxonomy" id="2292766"/>
    <lineage>
        <taxon>Bacteria</taxon>
        <taxon>Deltaproteobacteria</taxon>
        <taxon>Bradymonadales</taxon>
        <taxon>Bradymonadaceae</taxon>
        <taxon>Persicimonas</taxon>
    </lineage>
</organism>
<accession>A0A4Y6PNQ4</accession>
<gene>
    <name evidence="2" type="ORF">FIV42_04085</name>
</gene>
<evidence type="ECO:0000256" key="1">
    <source>
        <dbReference type="SAM" id="MobiDB-lite"/>
    </source>
</evidence>
<evidence type="ECO:0000313" key="3">
    <source>
        <dbReference type="Proteomes" id="UP000315995"/>
    </source>
</evidence>
<accession>A0A5B8Y185</accession>
<name>A0A4Y6PNQ4_PERCE</name>
<keyword evidence="3" id="KW-1185">Reference proteome</keyword>
<proteinExistence type="predicted"/>
<protein>
    <submittedName>
        <fullName evidence="2">Uncharacterized protein</fullName>
    </submittedName>
</protein>
<dbReference type="AlphaFoldDB" id="A0A4Y6PNQ4"/>
<feature type="region of interest" description="Disordered" evidence="1">
    <location>
        <begin position="313"/>
        <end position="340"/>
    </location>
</feature>